<organism evidence="1 2">
    <name type="scientific">Paracidovorax citrulli</name>
    <name type="common">Acidovorax citrulli</name>
    <dbReference type="NCBI Taxonomy" id="80869"/>
    <lineage>
        <taxon>Bacteria</taxon>
        <taxon>Pseudomonadati</taxon>
        <taxon>Pseudomonadota</taxon>
        <taxon>Betaproteobacteria</taxon>
        <taxon>Burkholderiales</taxon>
        <taxon>Comamonadaceae</taxon>
        <taxon>Paracidovorax</taxon>
    </lineage>
</organism>
<keyword evidence="2" id="KW-1185">Reference proteome</keyword>
<sequence>MSLFKSLRERWLMHRYLRTRVLMQRERSLHHMHMAQLRAERDALALQIGKRSQEATR</sequence>
<gene>
    <name evidence="1" type="ORF">QRO08_03655</name>
</gene>
<name>A0ABY9ARX4_PARCI</name>
<reference evidence="1 2" key="1">
    <citation type="submission" date="2023-06" db="EMBL/GenBank/DDBJ databases">
        <authorList>
            <person name="Ham H."/>
            <person name="Park D.S."/>
        </authorList>
    </citation>
    <scope>NUCLEOTIDE SEQUENCE [LARGE SCALE GENOMIC DNA]</scope>
    <source>
        <strain evidence="1 2">KACC 17005</strain>
    </source>
</reference>
<proteinExistence type="predicted"/>
<evidence type="ECO:0000313" key="2">
    <source>
        <dbReference type="Proteomes" id="UP001242732"/>
    </source>
</evidence>
<dbReference type="RefSeq" id="WP_011797138.1">
    <property type="nucleotide sequence ID" value="NZ_CP023687.1"/>
</dbReference>
<protein>
    <submittedName>
        <fullName evidence="1">Uncharacterized protein</fullName>
    </submittedName>
</protein>
<dbReference type="EMBL" id="CP127363">
    <property type="protein sequence ID" value="WIY49680.1"/>
    <property type="molecule type" value="Genomic_DNA"/>
</dbReference>
<dbReference type="Proteomes" id="UP001242732">
    <property type="component" value="Chromosome"/>
</dbReference>
<accession>A0ABY9ARX4</accession>
<evidence type="ECO:0000313" key="1">
    <source>
        <dbReference type="EMBL" id="WIY49680.1"/>
    </source>
</evidence>